<proteinExistence type="predicted"/>
<sequence length="121" mass="12577">MIMVGMSDISNVVRAAGITVYDGYAPTNAKVPYVVNRPLIIDHENVALNGAALDWDNQFALYAAGGSVEASFNLAKDVIIAAQGKRVAGSTLDTSMGYVGAAVEGHYESQITIQLGTGGIS</sequence>
<dbReference type="Proteomes" id="UP000244862">
    <property type="component" value="Genome"/>
</dbReference>
<protein>
    <submittedName>
        <fullName evidence="1">Tail terminator</fullName>
    </submittedName>
</protein>
<dbReference type="EMBL" id="MH045558">
    <property type="protein sequence ID" value="AVR56214.1"/>
    <property type="molecule type" value="Genomic_DNA"/>
</dbReference>
<accession>A0A2R3ZZN9</accession>
<organism evidence="1 2">
    <name type="scientific">Microbacterium phage Dave</name>
    <dbReference type="NCBI Taxonomy" id="2126927"/>
    <lineage>
        <taxon>Viruses</taxon>
        <taxon>Duplodnaviria</taxon>
        <taxon>Heunggongvirae</taxon>
        <taxon>Uroviricota</taxon>
        <taxon>Caudoviricetes</taxon>
        <taxon>Ilzatvirus</taxon>
        <taxon>Ilzatvirus teagan</taxon>
    </lineage>
</organism>
<gene>
    <name evidence="1" type="primary">12</name>
    <name evidence="1" type="ORF">PBI_DAVE_12</name>
</gene>
<reference evidence="1 2" key="1">
    <citation type="submission" date="2018-03" db="EMBL/GenBank/DDBJ databases">
        <authorList>
            <person name="Gentile G.M."/>
            <person name="Garlena R.A."/>
            <person name="Russell D.A."/>
            <person name="Pope W.H."/>
            <person name="Jacobs-Sera D."/>
            <person name="Hatfull G.F."/>
        </authorList>
    </citation>
    <scope>NUCLEOTIDE SEQUENCE [LARGE SCALE GENOMIC DNA]</scope>
</reference>
<evidence type="ECO:0000313" key="1">
    <source>
        <dbReference type="EMBL" id="AVR56214.1"/>
    </source>
</evidence>
<name>A0A2R3ZZN9_9CAUD</name>
<evidence type="ECO:0000313" key="2">
    <source>
        <dbReference type="Proteomes" id="UP000244862"/>
    </source>
</evidence>